<dbReference type="InterPro" id="IPR036691">
    <property type="entry name" value="Endo/exonu/phosph_ase_sf"/>
</dbReference>
<comment type="caution">
    <text evidence="2">The sequence shown here is derived from an EMBL/GenBank/DDBJ whole genome shotgun (WGS) entry which is preliminary data.</text>
</comment>
<evidence type="ECO:0000313" key="3">
    <source>
        <dbReference type="Proteomes" id="UP000245207"/>
    </source>
</evidence>
<gene>
    <name evidence="2" type="ORF">CTI12_AA329550</name>
</gene>
<sequence length="373" mass="41568">MDFKLVYEDELYTSNNDPLKCENNVGKGDFIKEQNDDVYINEETSGGGSILGTKRKMSPEGLSARGCGDSDDKGKLSNGTRNQASRLAKRVARRRRPSSDSNHLEKRKVVDSDDSKDLQVSESSSGLNKGKQQSFDDSVYSFNNVGKIGEQIGVVWDEIEGPMEGVIGSKDPDQGFRKRGKVGWIEDIVRDEKPCVFGFQETNYAIGRSRGLLLIWDSNVFTSSGVVSGDRFIAVKGSWKGIEGEVVLANVHGYHVTEKKVELWSRVSRLMDSVDGGCCLFGDFYDVREPGDRLNSEFNTRDVENFNEFIRRNSLVDIQLGGKLASDFSNQQIMAFFVKDFEHLEINEKLKSAPDNVNDNKVIRTGEVSHSSG</sequence>
<dbReference type="Gene3D" id="3.60.10.10">
    <property type="entry name" value="Endonuclease/exonuclease/phosphatase"/>
    <property type="match status" value="1"/>
</dbReference>
<keyword evidence="3" id="KW-1185">Reference proteome</keyword>
<dbReference type="AlphaFoldDB" id="A0A2U1MQ35"/>
<proteinExistence type="predicted"/>
<dbReference type="SUPFAM" id="SSF56219">
    <property type="entry name" value="DNase I-like"/>
    <property type="match status" value="1"/>
</dbReference>
<accession>A0A2U1MQ35</accession>
<name>A0A2U1MQ35_ARTAN</name>
<dbReference type="GO" id="GO:0003964">
    <property type="term" value="F:RNA-directed DNA polymerase activity"/>
    <property type="evidence" value="ECO:0007669"/>
    <property type="project" value="UniProtKB-KW"/>
</dbReference>
<feature type="compositionally biased region" description="Basic and acidic residues" evidence="1">
    <location>
        <begin position="102"/>
        <end position="119"/>
    </location>
</feature>
<dbReference type="Proteomes" id="UP000245207">
    <property type="component" value="Unassembled WGS sequence"/>
</dbReference>
<evidence type="ECO:0000313" key="2">
    <source>
        <dbReference type="EMBL" id="PWA63373.1"/>
    </source>
</evidence>
<feature type="compositionally biased region" description="Polar residues" evidence="1">
    <location>
        <begin position="120"/>
        <end position="133"/>
    </location>
</feature>
<reference evidence="2 3" key="1">
    <citation type="journal article" date="2018" name="Mol. Plant">
        <title>The genome of Artemisia annua provides insight into the evolution of Asteraceae family and artemisinin biosynthesis.</title>
        <authorList>
            <person name="Shen Q."/>
            <person name="Zhang L."/>
            <person name="Liao Z."/>
            <person name="Wang S."/>
            <person name="Yan T."/>
            <person name="Shi P."/>
            <person name="Liu M."/>
            <person name="Fu X."/>
            <person name="Pan Q."/>
            <person name="Wang Y."/>
            <person name="Lv Z."/>
            <person name="Lu X."/>
            <person name="Zhang F."/>
            <person name="Jiang W."/>
            <person name="Ma Y."/>
            <person name="Chen M."/>
            <person name="Hao X."/>
            <person name="Li L."/>
            <person name="Tang Y."/>
            <person name="Lv G."/>
            <person name="Zhou Y."/>
            <person name="Sun X."/>
            <person name="Brodelius P.E."/>
            <person name="Rose J.K.C."/>
            <person name="Tang K."/>
        </authorList>
    </citation>
    <scope>NUCLEOTIDE SEQUENCE [LARGE SCALE GENOMIC DNA]</scope>
    <source>
        <strain evidence="3">cv. Huhao1</strain>
        <tissue evidence="2">Leaf</tissue>
    </source>
</reference>
<feature type="region of interest" description="Disordered" evidence="1">
    <location>
        <begin position="41"/>
        <end position="133"/>
    </location>
</feature>
<feature type="compositionally biased region" description="Basic residues" evidence="1">
    <location>
        <begin position="87"/>
        <end position="96"/>
    </location>
</feature>
<organism evidence="2 3">
    <name type="scientific">Artemisia annua</name>
    <name type="common">Sweet wormwood</name>
    <dbReference type="NCBI Taxonomy" id="35608"/>
    <lineage>
        <taxon>Eukaryota</taxon>
        <taxon>Viridiplantae</taxon>
        <taxon>Streptophyta</taxon>
        <taxon>Embryophyta</taxon>
        <taxon>Tracheophyta</taxon>
        <taxon>Spermatophyta</taxon>
        <taxon>Magnoliopsida</taxon>
        <taxon>eudicotyledons</taxon>
        <taxon>Gunneridae</taxon>
        <taxon>Pentapetalae</taxon>
        <taxon>asterids</taxon>
        <taxon>campanulids</taxon>
        <taxon>Asterales</taxon>
        <taxon>Asteraceae</taxon>
        <taxon>Asteroideae</taxon>
        <taxon>Anthemideae</taxon>
        <taxon>Artemisiinae</taxon>
        <taxon>Artemisia</taxon>
    </lineage>
</organism>
<keyword evidence="2" id="KW-0808">Transferase</keyword>
<keyword evidence="2" id="KW-0695">RNA-directed DNA polymerase</keyword>
<evidence type="ECO:0000256" key="1">
    <source>
        <dbReference type="SAM" id="MobiDB-lite"/>
    </source>
</evidence>
<dbReference type="EMBL" id="PKPP01004652">
    <property type="protein sequence ID" value="PWA63373.1"/>
    <property type="molecule type" value="Genomic_DNA"/>
</dbReference>
<protein>
    <submittedName>
        <fullName evidence="2">RNA-directed DNA polymerase, eukaryota</fullName>
    </submittedName>
</protein>
<keyword evidence="2" id="KW-0548">Nucleotidyltransferase</keyword>